<feature type="signal peptide" evidence="1">
    <location>
        <begin position="1"/>
        <end position="22"/>
    </location>
</feature>
<keyword evidence="3" id="KW-1185">Reference proteome</keyword>
<accession>A0AAV1LZJ0</accession>
<protein>
    <submittedName>
        <fullName evidence="2">Uncharacterized protein</fullName>
    </submittedName>
</protein>
<comment type="caution">
    <text evidence="2">The sequence shown here is derived from an EMBL/GenBank/DDBJ whole genome shotgun (WGS) entry which is preliminary data.</text>
</comment>
<feature type="chain" id="PRO_5043886418" evidence="1">
    <location>
        <begin position="23"/>
        <end position="184"/>
    </location>
</feature>
<name>A0AAV1LZJ0_9NEOP</name>
<gene>
    <name evidence="2" type="ORF">PARMNEM_LOCUS19568</name>
</gene>
<dbReference type="AlphaFoldDB" id="A0AAV1LZJ0"/>
<evidence type="ECO:0000256" key="1">
    <source>
        <dbReference type="SAM" id="SignalP"/>
    </source>
</evidence>
<dbReference type="Proteomes" id="UP001314205">
    <property type="component" value="Unassembled WGS sequence"/>
</dbReference>
<organism evidence="2 3">
    <name type="scientific">Parnassius mnemosyne</name>
    <name type="common">clouded apollo</name>
    <dbReference type="NCBI Taxonomy" id="213953"/>
    <lineage>
        <taxon>Eukaryota</taxon>
        <taxon>Metazoa</taxon>
        <taxon>Ecdysozoa</taxon>
        <taxon>Arthropoda</taxon>
        <taxon>Hexapoda</taxon>
        <taxon>Insecta</taxon>
        <taxon>Pterygota</taxon>
        <taxon>Neoptera</taxon>
        <taxon>Endopterygota</taxon>
        <taxon>Lepidoptera</taxon>
        <taxon>Glossata</taxon>
        <taxon>Ditrysia</taxon>
        <taxon>Papilionoidea</taxon>
        <taxon>Papilionidae</taxon>
        <taxon>Parnassiinae</taxon>
        <taxon>Parnassini</taxon>
        <taxon>Parnassius</taxon>
        <taxon>Driopa</taxon>
    </lineage>
</organism>
<keyword evidence="1" id="KW-0732">Signal</keyword>
<evidence type="ECO:0000313" key="2">
    <source>
        <dbReference type="EMBL" id="CAK1600866.1"/>
    </source>
</evidence>
<dbReference type="EMBL" id="CAVLGL010000126">
    <property type="protein sequence ID" value="CAK1600866.1"/>
    <property type="molecule type" value="Genomic_DNA"/>
</dbReference>
<evidence type="ECO:0000313" key="3">
    <source>
        <dbReference type="Proteomes" id="UP001314205"/>
    </source>
</evidence>
<sequence>MYRFITILKVCLAILLIYEANSIDLKLNKDWDNYGPYDLNWSRYEICSGPKLKNLTFFSTTLVKEGDSYVSQFNCTLLAPARIDEIKIIVHTVKDNRTSLLWSYKVNNPCQHYAVASFIEKYAKNCVLKQENYMLTANFTEISYMFFGTSFFYGEYKLKVLLLSKKGNLMCLVMNSNFTKKKAL</sequence>
<proteinExistence type="predicted"/>
<reference evidence="2 3" key="1">
    <citation type="submission" date="2023-11" db="EMBL/GenBank/DDBJ databases">
        <authorList>
            <person name="Hedman E."/>
            <person name="Englund M."/>
            <person name="Stromberg M."/>
            <person name="Nyberg Akerstrom W."/>
            <person name="Nylinder S."/>
            <person name="Jareborg N."/>
            <person name="Kallberg Y."/>
            <person name="Kronander E."/>
        </authorList>
    </citation>
    <scope>NUCLEOTIDE SEQUENCE [LARGE SCALE GENOMIC DNA]</scope>
</reference>